<dbReference type="InterPro" id="IPR029062">
    <property type="entry name" value="Class_I_gatase-like"/>
</dbReference>
<comment type="similarity">
    <text evidence="2">Belongs to the peptidase C26 family.</text>
</comment>
<feature type="chain" id="PRO_5041668775" description="folate gamma-glutamyl hydrolase" evidence="8">
    <location>
        <begin position="29"/>
        <end position="327"/>
    </location>
</feature>
<feature type="active site" description="Proton donor" evidence="6">
    <location>
        <position position="254"/>
    </location>
</feature>
<comment type="caution">
    <text evidence="9">The sequence shown here is derived from an EMBL/GenBank/DDBJ whole genome shotgun (WGS) entry which is preliminary data.</text>
</comment>
<dbReference type="GO" id="GO:0034722">
    <property type="term" value="F:gamma-glutamyl-peptidase activity"/>
    <property type="evidence" value="ECO:0007669"/>
    <property type="project" value="UniProtKB-UniRule"/>
</dbReference>
<dbReference type="InterPro" id="IPR015527">
    <property type="entry name" value="Pept_C26_g-glut_hydrolase"/>
</dbReference>
<feature type="active site" description="Nucleophile" evidence="6 7">
    <location>
        <position position="143"/>
    </location>
</feature>
<dbReference type="Proteomes" id="UP001187343">
    <property type="component" value="Unassembled WGS sequence"/>
</dbReference>
<keyword evidence="10" id="KW-1185">Reference proteome</keyword>
<evidence type="ECO:0000256" key="3">
    <source>
        <dbReference type="ARBA" id="ARBA00022525"/>
    </source>
</evidence>
<evidence type="ECO:0000256" key="7">
    <source>
        <dbReference type="PROSITE-ProRule" id="PRU00607"/>
    </source>
</evidence>
<dbReference type="PROSITE" id="PS51275">
    <property type="entry name" value="PEPTIDASE_C26_GGH"/>
    <property type="match status" value="1"/>
</dbReference>
<dbReference type="EC" id="3.4.19.9" evidence="7"/>
<evidence type="ECO:0000256" key="8">
    <source>
        <dbReference type="SAM" id="SignalP"/>
    </source>
</evidence>
<dbReference type="Gene3D" id="3.40.50.880">
    <property type="match status" value="1"/>
</dbReference>
<dbReference type="PROSITE" id="PS51273">
    <property type="entry name" value="GATASE_TYPE_1"/>
    <property type="match status" value="1"/>
</dbReference>
<reference evidence="9" key="1">
    <citation type="submission" date="2023-08" db="EMBL/GenBank/DDBJ databases">
        <title>Chromosome-level Genome Assembly of mud carp (Cirrhinus molitorella).</title>
        <authorList>
            <person name="Liu H."/>
        </authorList>
    </citation>
    <scope>NUCLEOTIDE SEQUENCE</scope>
    <source>
        <strain evidence="9">Prfri</strain>
        <tissue evidence="9">Muscle</tissue>
    </source>
</reference>
<dbReference type="AlphaFoldDB" id="A0AA88PPQ1"/>
<keyword evidence="4 8" id="KW-0732">Signal</keyword>
<dbReference type="PANTHER" id="PTHR11315:SF1">
    <property type="entry name" value="FOLATE GAMMA-GLUTAMYL HYDROLASE"/>
    <property type="match status" value="1"/>
</dbReference>
<evidence type="ECO:0000256" key="1">
    <source>
        <dbReference type="ARBA" id="ARBA00004239"/>
    </source>
</evidence>
<dbReference type="PANTHER" id="PTHR11315">
    <property type="entry name" value="PROTEASE FAMILY C26 GAMMA-GLUTAMYL HYDROLASE"/>
    <property type="match status" value="1"/>
</dbReference>
<dbReference type="GO" id="GO:0046900">
    <property type="term" value="P:tetrahydrofolylpolyglutamate metabolic process"/>
    <property type="evidence" value="ECO:0007669"/>
    <property type="project" value="TreeGrafter"/>
</dbReference>
<dbReference type="InterPro" id="IPR011697">
    <property type="entry name" value="Peptidase_C26"/>
</dbReference>
<evidence type="ECO:0000256" key="6">
    <source>
        <dbReference type="PIRSR" id="PIRSR615527-1"/>
    </source>
</evidence>
<accession>A0AA88PPQ1</accession>
<dbReference type="FunFam" id="3.40.50.880:FF:000024">
    <property type="entry name" value="Folate gamma-glutamyl hydrolase"/>
    <property type="match status" value="1"/>
</dbReference>
<evidence type="ECO:0000256" key="5">
    <source>
        <dbReference type="ARBA" id="ARBA00022801"/>
    </source>
</evidence>
<feature type="signal peptide" evidence="8">
    <location>
        <begin position="1"/>
        <end position="28"/>
    </location>
</feature>
<dbReference type="SUPFAM" id="SSF52317">
    <property type="entry name" value="Class I glutamine amidotransferase-like"/>
    <property type="match status" value="1"/>
</dbReference>
<comment type="catalytic activity">
    <reaction evidence="7">
        <text>(6S)-5,6,7,8-tetrahydrofolyl-(gamma-L-Glu)(n) + (n-1) H2O = (6S)-5,6,7,8-tetrahydrofolate + (n-1) L-glutamate</text>
        <dbReference type="Rhea" id="RHEA:56784"/>
        <dbReference type="Rhea" id="RHEA-COMP:14738"/>
        <dbReference type="ChEBI" id="CHEBI:15377"/>
        <dbReference type="ChEBI" id="CHEBI:29985"/>
        <dbReference type="ChEBI" id="CHEBI:57453"/>
        <dbReference type="ChEBI" id="CHEBI:141005"/>
        <dbReference type="EC" id="3.4.19.9"/>
    </reaction>
</comment>
<evidence type="ECO:0000256" key="4">
    <source>
        <dbReference type="ARBA" id="ARBA00022729"/>
    </source>
</evidence>
<name>A0AA88PPQ1_9TELE</name>
<comment type="subcellular location">
    <subcellularLocation>
        <location evidence="1">Secreted</location>
        <location evidence="1">Extracellular space</location>
    </subcellularLocation>
</comment>
<gene>
    <name evidence="9" type="ORF">Q8A67_010388</name>
</gene>
<dbReference type="GO" id="GO:0005773">
    <property type="term" value="C:vacuole"/>
    <property type="evidence" value="ECO:0007669"/>
    <property type="project" value="TreeGrafter"/>
</dbReference>
<keyword evidence="5 7" id="KW-0378">Hydrolase</keyword>
<dbReference type="EMBL" id="JAUYZG010000009">
    <property type="protein sequence ID" value="KAK2898970.1"/>
    <property type="molecule type" value="Genomic_DNA"/>
</dbReference>
<organism evidence="9 10">
    <name type="scientific">Cirrhinus molitorella</name>
    <name type="common">mud carp</name>
    <dbReference type="NCBI Taxonomy" id="172907"/>
    <lineage>
        <taxon>Eukaryota</taxon>
        <taxon>Metazoa</taxon>
        <taxon>Chordata</taxon>
        <taxon>Craniata</taxon>
        <taxon>Vertebrata</taxon>
        <taxon>Euteleostomi</taxon>
        <taxon>Actinopterygii</taxon>
        <taxon>Neopterygii</taxon>
        <taxon>Teleostei</taxon>
        <taxon>Ostariophysi</taxon>
        <taxon>Cypriniformes</taxon>
        <taxon>Cyprinidae</taxon>
        <taxon>Labeoninae</taxon>
        <taxon>Labeonini</taxon>
        <taxon>Cirrhinus</taxon>
    </lineage>
</organism>
<evidence type="ECO:0000313" key="9">
    <source>
        <dbReference type="EMBL" id="KAK2898970.1"/>
    </source>
</evidence>
<protein>
    <recommendedName>
        <fullName evidence="7">folate gamma-glutamyl hydrolase</fullName>
        <ecNumber evidence="7">3.4.19.9</ecNumber>
    </recommendedName>
</protein>
<dbReference type="GO" id="GO:0005576">
    <property type="term" value="C:extracellular region"/>
    <property type="evidence" value="ECO:0007669"/>
    <property type="project" value="UniProtKB-SubCell"/>
</dbReference>
<dbReference type="Pfam" id="PF07722">
    <property type="entry name" value="Peptidase_C26"/>
    <property type="match status" value="1"/>
</dbReference>
<proteinExistence type="inferred from homology"/>
<evidence type="ECO:0000313" key="10">
    <source>
        <dbReference type="Proteomes" id="UP001187343"/>
    </source>
</evidence>
<evidence type="ECO:0000256" key="2">
    <source>
        <dbReference type="ARBA" id="ARBA00011083"/>
    </source>
</evidence>
<keyword evidence="3" id="KW-0964">Secreted</keyword>
<sequence>MWTGLCGVRMGFSAFVWSCVVTLVLCSAAPFKLPQKIEPENDRPIIGILTQEVDDYMKKFGKTYIPSSYVKYIESGGARVVPIRLNQSYAEHEKIFRSINGLLLIGGSVNLETSDFAHTAGIYFRLALKANDEGDYFPIWGTCLGFQLLTVLVAGENLLTKTTAENVAYPLNFTSEASSSRIFTNFPPDVHKALSQEPLTANFHHYGVTKEAFTGNEKLSGFFSVLSTNIAENGLEFVSTMEGMKYPFYGVQWHPEVNRFQWDPRYNFPHSSNAVRVSSLLAEFFVNEGRRSSHHFSDAAEESSMLIYNYNPVYMANISAYEQSYFF</sequence>
<feature type="active site" evidence="7">
    <location>
        <position position="254"/>
    </location>
</feature>